<keyword evidence="2" id="KW-1185">Reference proteome</keyword>
<dbReference type="AlphaFoldDB" id="H2BSA0"/>
<dbReference type="Proteomes" id="UP000003844">
    <property type="component" value="Unassembled WGS sequence"/>
</dbReference>
<gene>
    <name evidence="1" type="ORF">Gilli_0717</name>
</gene>
<dbReference type="STRING" id="865937.Gilli_0717"/>
<accession>H2BSA0</accession>
<name>H2BSA0_GILLR</name>
<protein>
    <submittedName>
        <fullName evidence="1">Uncharacterized protein</fullName>
    </submittedName>
</protein>
<evidence type="ECO:0000313" key="2">
    <source>
        <dbReference type="Proteomes" id="UP000003844"/>
    </source>
</evidence>
<proteinExistence type="predicted"/>
<dbReference type="HOGENOM" id="CLU_3043875_0_0_10"/>
<sequence length="54" mass="6164">MNFNLYLLGMSSFFVKNIIMRKGLKIAFMGKMRSIKNIYSTVKTVKLATLLSNS</sequence>
<reference evidence="2" key="1">
    <citation type="journal article" date="2012" name="Stand. Genomic Sci.">
        <title>Genome sequence of the Antarctic rhodopsins-containing flavobacterium Gillisia limnaea type strain (R-8282(T)).</title>
        <authorList>
            <person name="Riedel T."/>
            <person name="Held B."/>
            <person name="Nolan M."/>
            <person name="Lucas S."/>
            <person name="Lapidus A."/>
            <person name="Tice H."/>
            <person name="Del Rio T.G."/>
            <person name="Cheng J.F."/>
            <person name="Han C."/>
            <person name="Tapia R."/>
            <person name="Goodwin L.A."/>
            <person name="Pitluck S."/>
            <person name="Liolios K."/>
            <person name="Mavromatis K."/>
            <person name="Pagani I."/>
            <person name="Ivanova N."/>
            <person name="Mikhailova N."/>
            <person name="Pati A."/>
            <person name="Chen A."/>
            <person name="Palaniappan K."/>
            <person name="Land M."/>
            <person name="Rohde M."/>
            <person name="Tindall B.J."/>
            <person name="Detter J.C."/>
            <person name="Goker M."/>
            <person name="Bristow J."/>
            <person name="Eisen J.A."/>
            <person name="Markowitz V."/>
            <person name="Hugenholtz P."/>
            <person name="Kyrpides N.C."/>
            <person name="Klenk H.P."/>
            <person name="Woyke T."/>
        </authorList>
    </citation>
    <scope>NUCLEOTIDE SEQUENCE [LARGE SCALE GENOMIC DNA]</scope>
    <source>
        <strain evidence="2">DSM 15749 / LMG 21470 / R-8282</strain>
    </source>
</reference>
<evidence type="ECO:0000313" key="1">
    <source>
        <dbReference type="EMBL" id="EHQ01423.1"/>
    </source>
</evidence>
<dbReference type="EMBL" id="JH594606">
    <property type="protein sequence ID" value="EHQ01423.1"/>
    <property type="molecule type" value="Genomic_DNA"/>
</dbReference>
<organism evidence="1 2">
    <name type="scientific">Gillisia limnaea (strain DSM 15749 / LMG 21470 / R-8282)</name>
    <dbReference type="NCBI Taxonomy" id="865937"/>
    <lineage>
        <taxon>Bacteria</taxon>
        <taxon>Pseudomonadati</taxon>
        <taxon>Bacteroidota</taxon>
        <taxon>Flavobacteriia</taxon>
        <taxon>Flavobacteriales</taxon>
        <taxon>Flavobacteriaceae</taxon>
        <taxon>Gillisia</taxon>
    </lineage>
</organism>